<dbReference type="FunFam" id="3.40.50.1820:FF:000065">
    <property type="entry name" value="Phospholipase A1-II 3"/>
    <property type="match status" value="1"/>
</dbReference>
<evidence type="ECO:0000256" key="7">
    <source>
        <dbReference type="ARBA" id="ARBA00022963"/>
    </source>
</evidence>
<keyword evidence="11" id="KW-1185">Reference proteome</keyword>
<keyword evidence="6" id="KW-0809">Transit peptide</keyword>
<comment type="subcellular location">
    <subcellularLocation>
        <location evidence="1">Plastid</location>
        <location evidence="1">Chloroplast</location>
    </subcellularLocation>
</comment>
<keyword evidence="3" id="KW-0150">Chloroplast</keyword>
<evidence type="ECO:0000256" key="5">
    <source>
        <dbReference type="ARBA" id="ARBA00022801"/>
    </source>
</evidence>
<gene>
    <name evidence="10" type="ORF">K2173_006659</name>
</gene>
<dbReference type="PANTHER" id="PTHR31403:SF13">
    <property type="entry name" value="ALPHA_BETA-HYDROLASES SUPERFAMILY PROTEIN"/>
    <property type="match status" value="1"/>
</dbReference>
<dbReference type="GO" id="GO:0047714">
    <property type="term" value="F:galactolipase activity"/>
    <property type="evidence" value="ECO:0007669"/>
    <property type="project" value="UniProtKB-ARBA"/>
</dbReference>
<dbReference type="GO" id="GO:0009507">
    <property type="term" value="C:chloroplast"/>
    <property type="evidence" value="ECO:0007669"/>
    <property type="project" value="UniProtKB-SubCell"/>
</dbReference>
<name>A0AAV8T5K0_9ROSI</name>
<comment type="similarity">
    <text evidence="2">Belongs to the AB hydrolase superfamily. Lipase family.</text>
</comment>
<keyword evidence="5" id="KW-0378">Hydrolase</keyword>
<evidence type="ECO:0000256" key="2">
    <source>
        <dbReference type="ARBA" id="ARBA00010701"/>
    </source>
</evidence>
<dbReference type="InterPro" id="IPR029058">
    <property type="entry name" value="AB_hydrolase_fold"/>
</dbReference>
<dbReference type="Pfam" id="PF01764">
    <property type="entry name" value="Lipase_3"/>
    <property type="match status" value="1"/>
</dbReference>
<protein>
    <recommendedName>
        <fullName evidence="9">Fungal lipase-type domain-containing protein</fullName>
    </recommendedName>
</protein>
<organism evidence="10 11">
    <name type="scientific">Erythroxylum novogranatense</name>
    <dbReference type="NCBI Taxonomy" id="1862640"/>
    <lineage>
        <taxon>Eukaryota</taxon>
        <taxon>Viridiplantae</taxon>
        <taxon>Streptophyta</taxon>
        <taxon>Embryophyta</taxon>
        <taxon>Tracheophyta</taxon>
        <taxon>Spermatophyta</taxon>
        <taxon>Magnoliopsida</taxon>
        <taxon>eudicotyledons</taxon>
        <taxon>Gunneridae</taxon>
        <taxon>Pentapetalae</taxon>
        <taxon>rosids</taxon>
        <taxon>fabids</taxon>
        <taxon>Malpighiales</taxon>
        <taxon>Erythroxylaceae</taxon>
        <taxon>Erythroxylum</taxon>
    </lineage>
</organism>
<dbReference type="InterPro" id="IPR002921">
    <property type="entry name" value="Fungal_lipase-type"/>
</dbReference>
<evidence type="ECO:0000313" key="11">
    <source>
        <dbReference type="Proteomes" id="UP001159364"/>
    </source>
</evidence>
<dbReference type="GO" id="GO:0016042">
    <property type="term" value="P:lipid catabolic process"/>
    <property type="evidence" value="ECO:0007669"/>
    <property type="project" value="UniProtKB-KW"/>
</dbReference>
<accession>A0AAV8T5K0</accession>
<evidence type="ECO:0000256" key="6">
    <source>
        <dbReference type="ARBA" id="ARBA00022946"/>
    </source>
</evidence>
<dbReference type="SUPFAM" id="SSF53474">
    <property type="entry name" value="alpha/beta-Hydrolases"/>
    <property type="match status" value="1"/>
</dbReference>
<evidence type="ECO:0000256" key="3">
    <source>
        <dbReference type="ARBA" id="ARBA00022528"/>
    </source>
</evidence>
<dbReference type="EMBL" id="JAIWQS010000006">
    <property type="protein sequence ID" value="KAJ8762057.1"/>
    <property type="molecule type" value="Genomic_DNA"/>
</dbReference>
<dbReference type="AlphaFoldDB" id="A0AAV8T5K0"/>
<proteinExistence type="inferred from homology"/>
<evidence type="ECO:0000256" key="1">
    <source>
        <dbReference type="ARBA" id="ARBA00004229"/>
    </source>
</evidence>
<dbReference type="Gene3D" id="3.40.50.1820">
    <property type="entry name" value="alpha/beta hydrolase"/>
    <property type="match status" value="1"/>
</dbReference>
<dbReference type="GO" id="GO:0008970">
    <property type="term" value="F:phospholipase A1 activity"/>
    <property type="evidence" value="ECO:0007669"/>
    <property type="project" value="UniProtKB-ARBA"/>
</dbReference>
<feature type="domain" description="Fungal lipase-type" evidence="9">
    <location>
        <begin position="239"/>
        <end position="385"/>
    </location>
</feature>
<keyword evidence="7" id="KW-0442">Lipid degradation</keyword>
<evidence type="ECO:0000256" key="4">
    <source>
        <dbReference type="ARBA" id="ARBA00022640"/>
    </source>
</evidence>
<comment type="caution">
    <text evidence="10">The sequence shown here is derived from an EMBL/GenBank/DDBJ whole genome shotgun (WGS) entry which is preliminary data.</text>
</comment>
<sequence>MEVSSEVRQVTREKARSRKAKRVWKLKFNINWEAIKSAFRRNTKLHYLSCAPTVKRLSSTIKVHKEVYMSTHPVAQPKIKVRRARKSLEFLLRISQEVNEGKGLTAPASSPRENISMKWREFHGSYNWENLLDPLHPWLRRELIKYGDLAEATYDGFDSDPLSDYYGSCRFNMQKLFQEVGLAKYGYEVTSYIHALSRVDVPDWLEKSNETWSKESNWMGYVAVSNDEESQRIGRRDIVVVWRGTVAPTEWLLDLRTKLEVLDDTKAMVQQGFLTIYKSKDELTRYNKLSASEQVMQEVTRLVNSYKGRGEKVSLTTTGHSLGGALAVLSAYEAAQSFPGLFVSVISFGAPRVGNIDFKEKLNESGVKTLRVVVKQDVVPKLPGWLLNDNVNKLGKIGRRLKSVYRHVGTQLKLDLFASPYLKHESDLKGAHNLQTYLHLLDGFVSKKEKFRSNAKRDLALVNKSTDMLIEDLKVPESWHQLPYKGLVLNKYGRWVRPHREPEDIPCPPCHSTES</sequence>
<dbReference type="CDD" id="cd00519">
    <property type="entry name" value="Lipase_3"/>
    <property type="match status" value="1"/>
</dbReference>
<evidence type="ECO:0000313" key="10">
    <source>
        <dbReference type="EMBL" id="KAJ8762057.1"/>
    </source>
</evidence>
<keyword evidence="8" id="KW-0443">Lipid metabolism</keyword>
<dbReference type="PANTHER" id="PTHR31403">
    <property type="entry name" value="PHOSPHOLIPASE A1-IBETA2, CHLOROPLASTIC"/>
    <property type="match status" value="1"/>
</dbReference>
<reference evidence="10 11" key="1">
    <citation type="submission" date="2021-09" db="EMBL/GenBank/DDBJ databases">
        <title>Genomic insights and catalytic innovation underlie evolution of tropane alkaloids biosynthesis.</title>
        <authorList>
            <person name="Wang Y.-J."/>
            <person name="Tian T."/>
            <person name="Huang J.-P."/>
            <person name="Huang S.-X."/>
        </authorList>
    </citation>
    <scope>NUCLEOTIDE SEQUENCE [LARGE SCALE GENOMIC DNA]</scope>
    <source>
        <strain evidence="10">KIB-2018</strain>
        <tissue evidence="10">Leaf</tissue>
    </source>
</reference>
<dbReference type="Proteomes" id="UP001159364">
    <property type="component" value="Linkage Group LG06"/>
</dbReference>
<keyword evidence="4" id="KW-0934">Plastid</keyword>
<evidence type="ECO:0000259" key="9">
    <source>
        <dbReference type="Pfam" id="PF01764"/>
    </source>
</evidence>
<evidence type="ECO:0000256" key="8">
    <source>
        <dbReference type="ARBA" id="ARBA00023098"/>
    </source>
</evidence>